<keyword evidence="2" id="KW-1185">Reference proteome</keyword>
<dbReference type="AlphaFoldDB" id="A0A0D0D946"/>
<name>A0A0D0D946_9AGAM</name>
<dbReference type="HOGENOM" id="CLU_006344_13_1_1"/>
<dbReference type="Proteomes" id="UP000054538">
    <property type="component" value="Unassembled WGS sequence"/>
</dbReference>
<reference evidence="2" key="2">
    <citation type="submission" date="2015-01" db="EMBL/GenBank/DDBJ databases">
        <title>Evolutionary Origins and Diversification of the Mycorrhizal Mutualists.</title>
        <authorList>
            <consortium name="DOE Joint Genome Institute"/>
            <consortium name="Mycorrhizal Genomics Consortium"/>
            <person name="Kohler A."/>
            <person name="Kuo A."/>
            <person name="Nagy L.G."/>
            <person name="Floudas D."/>
            <person name="Copeland A."/>
            <person name="Barry K.W."/>
            <person name="Cichocki N."/>
            <person name="Veneault-Fourrey C."/>
            <person name="LaButti K."/>
            <person name="Lindquist E.A."/>
            <person name="Lipzen A."/>
            <person name="Lundell T."/>
            <person name="Morin E."/>
            <person name="Murat C."/>
            <person name="Riley R."/>
            <person name="Ohm R."/>
            <person name="Sun H."/>
            <person name="Tunlid A."/>
            <person name="Henrissat B."/>
            <person name="Grigoriev I.V."/>
            <person name="Hibbett D.S."/>
            <person name="Martin F."/>
        </authorList>
    </citation>
    <scope>NUCLEOTIDE SEQUENCE [LARGE SCALE GENOMIC DNA]</scope>
    <source>
        <strain evidence="2">Ve08.2h10</strain>
    </source>
</reference>
<accession>A0A0D0D946</accession>
<evidence type="ECO:0000313" key="2">
    <source>
        <dbReference type="Proteomes" id="UP000054538"/>
    </source>
</evidence>
<dbReference type="InterPro" id="IPR041078">
    <property type="entry name" value="Plavaka"/>
</dbReference>
<evidence type="ECO:0000313" key="1">
    <source>
        <dbReference type="EMBL" id="KIK76929.1"/>
    </source>
</evidence>
<dbReference type="STRING" id="930991.A0A0D0D946"/>
<dbReference type="Pfam" id="PF18759">
    <property type="entry name" value="Plavaka"/>
    <property type="match status" value="1"/>
</dbReference>
<protein>
    <submittedName>
        <fullName evidence="1">Uncharacterized protein</fullName>
    </submittedName>
</protein>
<reference evidence="1 2" key="1">
    <citation type="submission" date="2014-04" db="EMBL/GenBank/DDBJ databases">
        <authorList>
            <consortium name="DOE Joint Genome Institute"/>
            <person name="Kuo A."/>
            <person name="Kohler A."/>
            <person name="Jargeat P."/>
            <person name="Nagy L.G."/>
            <person name="Floudas D."/>
            <person name="Copeland A."/>
            <person name="Barry K.W."/>
            <person name="Cichocki N."/>
            <person name="Veneault-Fourrey C."/>
            <person name="LaButti K."/>
            <person name="Lindquist E.A."/>
            <person name="Lipzen A."/>
            <person name="Lundell T."/>
            <person name="Morin E."/>
            <person name="Murat C."/>
            <person name="Sun H."/>
            <person name="Tunlid A."/>
            <person name="Henrissat B."/>
            <person name="Grigoriev I.V."/>
            <person name="Hibbett D.S."/>
            <person name="Martin F."/>
            <person name="Nordberg H.P."/>
            <person name="Cantor M.N."/>
            <person name="Hua S.X."/>
        </authorList>
    </citation>
    <scope>NUCLEOTIDE SEQUENCE [LARGE SCALE GENOMIC DNA]</scope>
    <source>
        <strain evidence="1 2">Ve08.2h10</strain>
    </source>
</reference>
<dbReference type="InParanoid" id="A0A0D0D946"/>
<dbReference type="EMBL" id="KN827227">
    <property type="protein sequence ID" value="KIK76929.1"/>
    <property type="molecule type" value="Genomic_DNA"/>
</dbReference>
<organism evidence="1 2">
    <name type="scientific">Paxillus rubicundulus Ve08.2h10</name>
    <dbReference type="NCBI Taxonomy" id="930991"/>
    <lineage>
        <taxon>Eukaryota</taxon>
        <taxon>Fungi</taxon>
        <taxon>Dikarya</taxon>
        <taxon>Basidiomycota</taxon>
        <taxon>Agaricomycotina</taxon>
        <taxon>Agaricomycetes</taxon>
        <taxon>Agaricomycetidae</taxon>
        <taxon>Boletales</taxon>
        <taxon>Paxilineae</taxon>
        <taxon>Paxillaceae</taxon>
        <taxon>Paxillus</taxon>
    </lineage>
</organism>
<proteinExistence type="predicted"/>
<sequence length="171" mass="19302">MSGDWAWNQVVHQSLHSLHLTHWPTSQDDIEKNKEAYGAVFVPIILGSNNTTVSVVMEKNDYWLVYLSIGNVHNNVQHTHHNAVALIAFLAIPKAAKKYTDNPVFQKFQKQLFHATMSRILQSLKPTMTTHQVMCCPDGHFGHMIFGIGPYITDYPEQVLSSGTVQGWCGR</sequence>
<dbReference type="OrthoDB" id="3199698at2759"/>
<gene>
    <name evidence="1" type="ORF">PAXRUDRAFT_168379</name>
</gene>